<dbReference type="SUPFAM" id="SSF53822">
    <property type="entry name" value="Periplasmic binding protein-like I"/>
    <property type="match status" value="1"/>
</dbReference>
<dbReference type="CDD" id="cd01392">
    <property type="entry name" value="HTH_LacI"/>
    <property type="match status" value="1"/>
</dbReference>
<dbReference type="PANTHER" id="PTHR30146">
    <property type="entry name" value="LACI-RELATED TRANSCRIPTIONAL REPRESSOR"/>
    <property type="match status" value="1"/>
</dbReference>
<dbReference type="STRING" id="469383.Cwoe_4417"/>
<dbReference type="InterPro" id="IPR028082">
    <property type="entry name" value="Peripla_BP_I"/>
</dbReference>
<organism evidence="5 6">
    <name type="scientific">Conexibacter woesei (strain DSM 14684 / CCUG 47730 / CIP 108061 / JCM 11494 / NBRC 100937 / ID131577)</name>
    <dbReference type="NCBI Taxonomy" id="469383"/>
    <lineage>
        <taxon>Bacteria</taxon>
        <taxon>Bacillati</taxon>
        <taxon>Actinomycetota</taxon>
        <taxon>Thermoleophilia</taxon>
        <taxon>Solirubrobacterales</taxon>
        <taxon>Conexibacteraceae</taxon>
        <taxon>Conexibacter</taxon>
    </lineage>
</organism>
<dbReference type="CDD" id="cd06293">
    <property type="entry name" value="PBP1_LacI-like"/>
    <property type="match status" value="1"/>
</dbReference>
<dbReference type="KEGG" id="cwo:Cwoe_4417"/>
<keyword evidence="3" id="KW-0804">Transcription</keyword>
<name>D3F7T7_CONWI</name>
<evidence type="ECO:0000256" key="1">
    <source>
        <dbReference type="ARBA" id="ARBA00023015"/>
    </source>
</evidence>
<keyword evidence="1" id="KW-0805">Transcription regulation</keyword>
<proteinExistence type="predicted"/>
<dbReference type="Pfam" id="PF00356">
    <property type="entry name" value="LacI"/>
    <property type="match status" value="1"/>
</dbReference>
<dbReference type="PROSITE" id="PS50932">
    <property type="entry name" value="HTH_LACI_2"/>
    <property type="match status" value="1"/>
</dbReference>
<protein>
    <submittedName>
        <fullName evidence="5">Transcriptional regulator, LacI family</fullName>
    </submittedName>
</protein>
<dbReference type="SUPFAM" id="SSF47413">
    <property type="entry name" value="lambda repressor-like DNA-binding domains"/>
    <property type="match status" value="1"/>
</dbReference>
<dbReference type="Proteomes" id="UP000008229">
    <property type="component" value="Chromosome"/>
</dbReference>
<dbReference type="GO" id="GO:0003700">
    <property type="term" value="F:DNA-binding transcription factor activity"/>
    <property type="evidence" value="ECO:0007669"/>
    <property type="project" value="TreeGrafter"/>
</dbReference>
<reference evidence="5 6" key="1">
    <citation type="journal article" date="2010" name="Stand. Genomic Sci.">
        <title>Complete genome sequence of Conexibacter woesei type strain (ID131577).</title>
        <authorList>
            <person name="Pukall R."/>
            <person name="Lapidus A."/>
            <person name="Glavina Del Rio T."/>
            <person name="Copeland A."/>
            <person name="Tice H."/>
            <person name="Cheng J.-F."/>
            <person name="Lucas S."/>
            <person name="Chen F."/>
            <person name="Nolan M."/>
            <person name="Bruce D."/>
            <person name="Goodwin L."/>
            <person name="Pitluck S."/>
            <person name="Mavromatis K."/>
            <person name="Ivanova N."/>
            <person name="Ovchinnikova G."/>
            <person name="Pati A."/>
            <person name="Chen A."/>
            <person name="Palaniappan K."/>
            <person name="Land M."/>
            <person name="Hauser L."/>
            <person name="Chang Y.-J."/>
            <person name="Jeffries C.D."/>
            <person name="Chain P."/>
            <person name="Meincke L."/>
            <person name="Sims D."/>
            <person name="Brettin T."/>
            <person name="Detter J.C."/>
            <person name="Rohde M."/>
            <person name="Goeker M."/>
            <person name="Bristow J."/>
            <person name="Eisen J.A."/>
            <person name="Markowitz V."/>
            <person name="Kyrpides N.C."/>
            <person name="Klenk H.-P."/>
            <person name="Hugenholtz P."/>
        </authorList>
    </citation>
    <scope>NUCLEOTIDE SEQUENCE [LARGE SCALE GENOMIC DNA]</scope>
    <source>
        <strain evidence="6">DSM 14684 / CIP 108061 / JCM 11494 / NBRC 100937 / ID131577</strain>
    </source>
</reference>
<reference evidence="6" key="2">
    <citation type="submission" date="2010-01" db="EMBL/GenBank/DDBJ databases">
        <title>The complete genome of Conexibacter woesei DSM 14684.</title>
        <authorList>
            <consortium name="US DOE Joint Genome Institute (JGI-PGF)"/>
            <person name="Lucas S."/>
            <person name="Copeland A."/>
            <person name="Lapidus A."/>
            <person name="Glavina del Rio T."/>
            <person name="Dalin E."/>
            <person name="Tice H."/>
            <person name="Bruce D."/>
            <person name="Goodwin L."/>
            <person name="Pitluck S."/>
            <person name="Kyrpides N."/>
            <person name="Mavromatis K."/>
            <person name="Ivanova N."/>
            <person name="Mikhailova N."/>
            <person name="Chertkov O."/>
            <person name="Brettin T."/>
            <person name="Detter J.C."/>
            <person name="Han C."/>
            <person name="Larimer F."/>
            <person name="Land M."/>
            <person name="Hauser L."/>
            <person name="Markowitz V."/>
            <person name="Cheng J.-F."/>
            <person name="Hugenholtz P."/>
            <person name="Woyke T."/>
            <person name="Wu D."/>
            <person name="Pukall R."/>
            <person name="Steenblock K."/>
            <person name="Schneider S."/>
            <person name="Klenk H.-P."/>
            <person name="Eisen J.A."/>
        </authorList>
    </citation>
    <scope>NUCLEOTIDE SEQUENCE [LARGE SCALE GENOMIC DNA]</scope>
    <source>
        <strain evidence="6">DSM 14684 / CIP 108061 / JCM 11494 / NBRC 100937 / ID131577</strain>
    </source>
</reference>
<dbReference type="SMART" id="SM00354">
    <property type="entry name" value="HTH_LACI"/>
    <property type="match status" value="1"/>
</dbReference>
<dbReference type="eggNOG" id="COG1609">
    <property type="taxonomic scope" value="Bacteria"/>
</dbReference>
<evidence type="ECO:0000259" key="4">
    <source>
        <dbReference type="PROSITE" id="PS50932"/>
    </source>
</evidence>
<evidence type="ECO:0000256" key="2">
    <source>
        <dbReference type="ARBA" id="ARBA00023125"/>
    </source>
</evidence>
<dbReference type="PANTHER" id="PTHR30146:SF109">
    <property type="entry name" value="HTH-TYPE TRANSCRIPTIONAL REGULATOR GALS"/>
    <property type="match status" value="1"/>
</dbReference>
<dbReference type="OrthoDB" id="37081at2"/>
<dbReference type="Gene3D" id="3.40.50.2300">
    <property type="match status" value="2"/>
</dbReference>
<accession>D3F7T7</accession>
<dbReference type="Gene3D" id="1.10.260.40">
    <property type="entry name" value="lambda repressor-like DNA-binding domains"/>
    <property type="match status" value="1"/>
</dbReference>
<sequence>MRRWTILDVAKRAGVSVGTVSNALNRPEVVAEHTLATIQAAIDELDFVPSAAARQMTGARSKAIGLIVLDLDNPFFTEVYQGVEAAASEAGYLVVVCSLAGDPTHERRQLRLLEEQRVAGIVATGVSKGNSRVYSRMRKNGTPVVMLDRRSASRSQCSASVDDVSGGRLAGEHLCELGHRRLALVNGPHAWNQCADRRTGFLAAAEAAGAHLLEGADIEVEQMTIRAGEEAAREILATKDKPTGIFCANDLLALGVEHALIAAGHRVPDDFAIVGYDDVAFATMAFVPLTSVRQPAYELGRRAAEQLLNEANDATHKHEQVVFTPELVVRASTGGPDATVGARQDHMLSRA</sequence>
<dbReference type="Pfam" id="PF00532">
    <property type="entry name" value="Peripla_BP_1"/>
    <property type="match status" value="1"/>
</dbReference>
<keyword evidence="6" id="KW-1185">Reference proteome</keyword>
<dbReference type="InterPro" id="IPR000843">
    <property type="entry name" value="HTH_LacI"/>
</dbReference>
<dbReference type="RefSeq" id="WP_012935882.1">
    <property type="nucleotide sequence ID" value="NC_013739.1"/>
</dbReference>
<feature type="domain" description="HTH lacI-type" evidence="4">
    <location>
        <begin position="5"/>
        <end position="58"/>
    </location>
</feature>
<dbReference type="HOGENOM" id="CLU_037628_6_1_11"/>
<dbReference type="InterPro" id="IPR010982">
    <property type="entry name" value="Lambda_DNA-bd_dom_sf"/>
</dbReference>
<dbReference type="InterPro" id="IPR001761">
    <property type="entry name" value="Peripla_BP/Lac1_sug-bd_dom"/>
</dbReference>
<keyword evidence="2" id="KW-0238">DNA-binding</keyword>
<evidence type="ECO:0000256" key="3">
    <source>
        <dbReference type="ARBA" id="ARBA00023163"/>
    </source>
</evidence>
<dbReference type="PROSITE" id="PS00356">
    <property type="entry name" value="HTH_LACI_1"/>
    <property type="match status" value="1"/>
</dbReference>
<dbReference type="GO" id="GO:0000976">
    <property type="term" value="F:transcription cis-regulatory region binding"/>
    <property type="evidence" value="ECO:0007669"/>
    <property type="project" value="TreeGrafter"/>
</dbReference>
<dbReference type="EMBL" id="CP001854">
    <property type="protein sequence ID" value="ADB52831.1"/>
    <property type="molecule type" value="Genomic_DNA"/>
</dbReference>
<dbReference type="AlphaFoldDB" id="D3F7T7"/>
<evidence type="ECO:0000313" key="5">
    <source>
        <dbReference type="EMBL" id="ADB52831.1"/>
    </source>
</evidence>
<gene>
    <name evidence="5" type="ordered locus">Cwoe_4417</name>
</gene>
<evidence type="ECO:0000313" key="6">
    <source>
        <dbReference type="Proteomes" id="UP000008229"/>
    </source>
</evidence>